<feature type="active site" evidence="12">
    <location>
        <position position="319"/>
    </location>
</feature>
<dbReference type="InterPro" id="IPR004603">
    <property type="entry name" value="DNA_mismatch_endonuc_vsr"/>
</dbReference>
<comment type="catalytic activity">
    <reaction evidence="11 14">
        <text>a 2'-deoxycytidine in DNA + S-adenosyl-L-methionine = a 5-methyl-2'-deoxycytidine in DNA + S-adenosyl-L-homocysteine + H(+)</text>
        <dbReference type="Rhea" id="RHEA:13681"/>
        <dbReference type="Rhea" id="RHEA-COMP:11369"/>
        <dbReference type="Rhea" id="RHEA-COMP:11370"/>
        <dbReference type="ChEBI" id="CHEBI:15378"/>
        <dbReference type="ChEBI" id="CHEBI:57856"/>
        <dbReference type="ChEBI" id="CHEBI:59789"/>
        <dbReference type="ChEBI" id="CHEBI:85452"/>
        <dbReference type="ChEBI" id="CHEBI:85454"/>
        <dbReference type="EC" id="2.1.1.37"/>
    </reaction>
</comment>
<dbReference type="PROSITE" id="PS51679">
    <property type="entry name" value="SAM_MT_C5"/>
    <property type="match status" value="1"/>
</dbReference>
<dbReference type="CDD" id="cd00221">
    <property type="entry name" value="Vsr"/>
    <property type="match status" value="1"/>
</dbReference>
<evidence type="ECO:0000256" key="12">
    <source>
        <dbReference type="PROSITE-ProRule" id="PRU01016"/>
    </source>
</evidence>
<comment type="similarity">
    <text evidence="12 13">Belongs to the class I-like SAM-binding methyltransferase superfamily. C5-methyltransferase family.</text>
</comment>
<sequence length="578" mass="66775">MDKLTPEQRHRNMQNVHSKGTKIEIMFAKLLHEAGVKYTKNDRKIIGCPDFVFKQRKVAVFLDGDFWHGKDWDIHRNDHKSNQKFWYTKIERNIERDKEVNAALIDAGWTVLRFWETEINKTPDVCLNKVLRILQNKNNRAMGNLSIIENIKGTKVKMQYYGPHCIDAEGNVMSFSSQMAVVSHYLHNKGYATDKTYKEKALGLMEDMYRSMEEEKREENVVAEDAFQMNLFKEFFEVPFLPLDKPKFTFIDLFAGIGGFRMAMQNLGGRCVFSSEWDEQAQRTYMLNYGEVPFGDITKEETKGYIPDSFDILCAGFPCQAFSLAGKRRGFEETRGTLFFDVAEIIRRKRPRAFFLENVKGLLIHDKGKTIETILNVLRNDLDYYVPDPQIVNAMNFGVPQHRERVYIVGFRKDQNVSEFTYPEPTDNTKTFGDIKEAECPSVKYWLSTQYIQTLVAHKERHAAKGNGFGYEIIHDDQVANAIVVGGMGRERNLVIDNRLTDFTPVTKIKGEVNREGLRRMTPREWARLQGFPDNFIIGVADASAYKQFGNSVAVPAIQATAEQIIKRLDFTPKKYKK</sequence>
<gene>
    <name evidence="16" type="primary">vsr</name>
    <name evidence="16" type="ORF">QVN81_07025</name>
</gene>
<evidence type="ECO:0000256" key="14">
    <source>
        <dbReference type="RuleBase" id="RU000417"/>
    </source>
</evidence>
<evidence type="ECO:0000256" key="11">
    <source>
        <dbReference type="ARBA" id="ARBA00047422"/>
    </source>
</evidence>
<keyword evidence="4" id="KW-0540">Nuclease</keyword>
<keyword evidence="1 12" id="KW-0489">Methyltransferase</keyword>
<accession>A0ABT7WXY4</accession>
<dbReference type="Pfam" id="PF03852">
    <property type="entry name" value="Vsr"/>
    <property type="match status" value="1"/>
</dbReference>
<evidence type="ECO:0000256" key="7">
    <source>
        <dbReference type="ARBA" id="ARBA00022763"/>
    </source>
</evidence>
<proteinExistence type="inferred from homology"/>
<dbReference type="CDD" id="cd00315">
    <property type="entry name" value="Cyt_C5_DNA_methylase"/>
    <property type="match status" value="1"/>
</dbReference>
<evidence type="ECO:0000256" key="3">
    <source>
        <dbReference type="ARBA" id="ARBA00022691"/>
    </source>
</evidence>
<evidence type="ECO:0000256" key="4">
    <source>
        <dbReference type="ARBA" id="ARBA00022722"/>
    </source>
</evidence>
<evidence type="ECO:0000313" key="17">
    <source>
        <dbReference type="Proteomes" id="UP001167831"/>
    </source>
</evidence>
<feature type="domain" description="DUF559" evidence="15">
    <location>
        <begin position="93"/>
        <end position="134"/>
    </location>
</feature>
<dbReference type="InterPro" id="IPR050750">
    <property type="entry name" value="C5-MTase"/>
</dbReference>
<dbReference type="PANTHER" id="PTHR46098">
    <property type="entry name" value="TRNA (CYTOSINE(38)-C(5))-METHYLTRANSFERASE"/>
    <property type="match status" value="1"/>
</dbReference>
<dbReference type="Gene3D" id="3.90.120.30">
    <property type="match status" value="1"/>
</dbReference>
<reference evidence="16" key="2">
    <citation type="submission" date="2024-05" db="EMBL/GenBank/DDBJ databases">
        <title>Identification and characterization of horizontal gene transfer across gut microbiota members of farm animals based on homology search.</title>
        <authorList>
            <person name="Schwarzerova J."/>
            <person name="Nykrynova M."/>
            <person name="Jureckova K."/>
            <person name="Cejkova D."/>
            <person name="Rychlik I."/>
        </authorList>
    </citation>
    <scope>NUCLEOTIDE SEQUENCE</scope>
    <source>
        <strain evidence="16">ET37</strain>
    </source>
</reference>
<organism evidence="16 17">
    <name type="scientific">Leyella lascolaii</name>
    <dbReference type="NCBI Taxonomy" id="1776379"/>
    <lineage>
        <taxon>Bacteria</taxon>
        <taxon>Pseudomonadati</taxon>
        <taxon>Bacteroidota</taxon>
        <taxon>Bacteroidia</taxon>
        <taxon>Bacteroidales</taxon>
        <taxon>Prevotellaceae</taxon>
        <taxon>Leyella</taxon>
    </lineage>
</organism>
<dbReference type="EMBL" id="JAUEIE010000005">
    <property type="protein sequence ID" value="MDN0022772.1"/>
    <property type="molecule type" value="Genomic_DNA"/>
</dbReference>
<dbReference type="InterPro" id="IPR001525">
    <property type="entry name" value="C5_MeTfrase"/>
</dbReference>
<name>A0ABT7WXY4_9BACT</name>
<dbReference type="Gene3D" id="3.40.50.150">
    <property type="entry name" value="Vaccinia Virus protein VP39"/>
    <property type="match status" value="1"/>
</dbReference>
<dbReference type="InterPro" id="IPR018117">
    <property type="entry name" value="C5_DNA_meth_AS"/>
</dbReference>
<keyword evidence="7" id="KW-0227">DNA damage</keyword>
<dbReference type="PANTHER" id="PTHR46098:SF1">
    <property type="entry name" value="TRNA (CYTOSINE(38)-C(5))-METHYLTRANSFERASE"/>
    <property type="match status" value="1"/>
</dbReference>
<evidence type="ECO:0000256" key="6">
    <source>
        <dbReference type="ARBA" id="ARBA00022759"/>
    </source>
</evidence>
<comment type="caution">
    <text evidence="16">The sequence shown here is derived from an EMBL/GenBank/DDBJ whole genome shotgun (WGS) entry which is preliminary data.</text>
</comment>
<reference evidence="16" key="1">
    <citation type="submission" date="2023-06" db="EMBL/GenBank/DDBJ databases">
        <authorList>
            <person name="Zeman M."/>
            <person name="Kubasova T."/>
            <person name="Jahodarova E."/>
            <person name="Nykrynova M."/>
            <person name="Rychlik I."/>
        </authorList>
    </citation>
    <scope>NUCLEOTIDE SEQUENCE</scope>
    <source>
        <strain evidence="16">ET37</strain>
    </source>
</reference>
<evidence type="ECO:0000256" key="10">
    <source>
        <dbReference type="ARBA" id="ARBA00029466"/>
    </source>
</evidence>
<dbReference type="NCBIfam" id="TIGR00632">
    <property type="entry name" value="vsr"/>
    <property type="match status" value="1"/>
</dbReference>
<keyword evidence="8" id="KW-0378">Hydrolase</keyword>
<evidence type="ECO:0000256" key="1">
    <source>
        <dbReference type="ARBA" id="ARBA00022603"/>
    </source>
</evidence>
<dbReference type="GO" id="GO:0004519">
    <property type="term" value="F:endonuclease activity"/>
    <property type="evidence" value="ECO:0007669"/>
    <property type="project" value="UniProtKB-KW"/>
</dbReference>
<dbReference type="SUPFAM" id="SSF53335">
    <property type="entry name" value="S-adenosyl-L-methionine-dependent methyltransferases"/>
    <property type="match status" value="1"/>
</dbReference>
<dbReference type="SUPFAM" id="SSF52980">
    <property type="entry name" value="Restriction endonuclease-like"/>
    <property type="match status" value="1"/>
</dbReference>
<dbReference type="InterPro" id="IPR007569">
    <property type="entry name" value="DUF559"/>
</dbReference>
<comment type="similarity">
    <text evidence="10">Belongs to the Vsr family.</text>
</comment>
<dbReference type="PRINTS" id="PR00105">
    <property type="entry name" value="C5METTRFRASE"/>
</dbReference>
<dbReference type="InterPro" id="IPR011335">
    <property type="entry name" value="Restrct_endonuc-II-like"/>
</dbReference>
<dbReference type="Proteomes" id="UP001167831">
    <property type="component" value="Unassembled WGS sequence"/>
</dbReference>
<evidence type="ECO:0000256" key="9">
    <source>
        <dbReference type="ARBA" id="ARBA00023204"/>
    </source>
</evidence>
<keyword evidence="9" id="KW-0234">DNA repair</keyword>
<keyword evidence="3 12" id="KW-0949">S-adenosyl-L-methionine</keyword>
<evidence type="ECO:0000256" key="5">
    <source>
        <dbReference type="ARBA" id="ARBA00022747"/>
    </source>
</evidence>
<dbReference type="Pfam" id="PF00145">
    <property type="entry name" value="DNA_methylase"/>
    <property type="match status" value="1"/>
</dbReference>
<dbReference type="EC" id="2.1.1.37" evidence="14"/>
<dbReference type="Pfam" id="PF04480">
    <property type="entry name" value="DUF559"/>
    <property type="match status" value="1"/>
</dbReference>
<dbReference type="RefSeq" id="WP_289825290.1">
    <property type="nucleotide sequence ID" value="NZ_JAUEIE010000005.1"/>
</dbReference>
<keyword evidence="17" id="KW-1185">Reference proteome</keyword>
<evidence type="ECO:0000256" key="2">
    <source>
        <dbReference type="ARBA" id="ARBA00022679"/>
    </source>
</evidence>
<dbReference type="InterPro" id="IPR029063">
    <property type="entry name" value="SAM-dependent_MTases_sf"/>
</dbReference>
<evidence type="ECO:0000259" key="15">
    <source>
        <dbReference type="Pfam" id="PF04480"/>
    </source>
</evidence>
<dbReference type="NCBIfam" id="TIGR00675">
    <property type="entry name" value="dcm"/>
    <property type="match status" value="1"/>
</dbReference>
<dbReference type="Gene3D" id="3.40.960.10">
    <property type="entry name" value="VSR Endonuclease"/>
    <property type="match status" value="1"/>
</dbReference>
<keyword evidence="2 12" id="KW-0808">Transferase</keyword>
<dbReference type="PROSITE" id="PS00094">
    <property type="entry name" value="C5_MTASE_1"/>
    <property type="match status" value="1"/>
</dbReference>
<keyword evidence="5" id="KW-0680">Restriction system</keyword>
<evidence type="ECO:0000313" key="16">
    <source>
        <dbReference type="EMBL" id="MDN0022772.1"/>
    </source>
</evidence>
<evidence type="ECO:0000256" key="8">
    <source>
        <dbReference type="ARBA" id="ARBA00022801"/>
    </source>
</evidence>
<keyword evidence="6 16" id="KW-0255">Endonuclease</keyword>
<protein>
    <recommendedName>
        <fullName evidence="14">Cytosine-specific methyltransferase</fullName>
        <ecNumber evidence="14">2.1.1.37</ecNumber>
    </recommendedName>
</protein>
<evidence type="ECO:0000256" key="13">
    <source>
        <dbReference type="RuleBase" id="RU000416"/>
    </source>
</evidence>